<organism evidence="2 3">
    <name type="scientific">Mixia osmundae (strain CBS 9802 / IAM 14324 / JCM 22182 / KY 12970)</name>
    <dbReference type="NCBI Taxonomy" id="764103"/>
    <lineage>
        <taxon>Eukaryota</taxon>
        <taxon>Fungi</taxon>
        <taxon>Dikarya</taxon>
        <taxon>Basidiomycota</taxon>
        <taxon>Pucciniomycotina</taxon>
        <taxon>Mixiomycetes</taxon>
        <taxon>Mixiales</taxon>
        <taxon>Mixiaceae</taxon>
        <taxon>Mixia</taxon>
    </lineage>
</organism>
<dbReference type="InParanoid" id="G7EAT7"/>
<reference evidence="2 3" key="1">
    <citation type="journal article" date="2011" name="J. Gen. Appl. Microbiol.">
        <title>Draft genome sequencing of the enigmatic basidiomycete Mixia osmundae.</title>
        <authorList>
            <person name="Nishida H."/>
            <person name="Nagatsuka Y."/>
            <person name="Sugiyama J."/>
        </authorList>
    </citation>
    <scope>NUCLEOTIDE SEQUENCE [LARGE SCALE GENOMIC DNA]</scope>
    <source>
        <strain evidence="3">CBS 9802 / IAM 14324 / JCM 22182 / KY 12970</strain>
    </source>
</reference>
<name>G7EAT7_MIXOS</name>
<feature type="signal peptide" evidence="1">
    <location>
        <begin position="1"/>
        <end position="22"/>
    </location>
</feature>
<reference evidence="2 3" key="2">
    <citation type="journal article" date="2012" name="Open Biol.">
        <title>Characteristics of nucleosomes and linker DNA regions on the genome of the basidiomycete Mixia osmundae revealed by mono- and dinucleosome mapping.</title>
        <authorList>
            <person name="Nishida H."/>
            <person name="Kondo S."/>
            <person name="Matsumoto T."/>
            <person name="Suzuki Y."/>
            <person name="Yoshikawa H."/>
            <person name="Taylor T.D."/>
            <person name="Sugiyama J."/>
        </authorList>
    </citation>
    <scope>NUCLEOTIDE SEQUENCE [LARGE SCALE GENOMIC DNA]</scope>
    <source>
        <strain evidence="3">CBS 9802 / IAM 14324 / JCM 22182 / KY 12970</strain>
    </source>
</reference>
<evidence type="ECO:0000256" key="1">
    <source>
        <dbReference type="SAM" id="SignalP"/>
    </source>
</evidence>
<dbReference type="Proteomes" id="UP000009131">
    <property type="component" value="Unassembled WGS sequence"/>
</dbReference>
<evidence type="ECO:0000313" key="2">
    <source>
        <dbReference type="EMBL" id="GAA99947.1"/>
    </source>
</evidence>
<accession>G7EAT7</accession>
<sequence length="163" mass="17592">MVIKYANIVMALLLLAVGICTALVTPQADANTLATRQSKLLTAPADQICALTRSVISNGIIAGVQSLGFNGSAYTSCDVIGSYAVLSFDTALPVGAGRTGLILTSRRIHLPLKALVHACPEQHTRRDHRPQRDEIIRLRLIPYLRWQDHPSPQVAAAIADIDM</sequence>
<feature type="chain" id="PRO_5009955904" evidence="1">
    <location>
        <begin position="23"/>
        <end position="163"/>
    </location>
</feature>
<protein>
    <submittedName>
        <fullName evidence="2">Uncharacterized protein</fullName>
    </submittedName>
</protein>
<evidence type="ECO:0000313" key="3">
    <source>
        <dbReference type="Proteomes" id="UP000009131"/>
    </source>
</evidence>
<dbReference type="EMBL" id="BABT02000250">
    <property type="protein sequence ID" value="GAA99947.1"/>
    <property type="molecule type" value="Genomic_DNA"/>
</dbReference>
<dbReference type="RefSeq" id="XP_014566612.1">
    <property type="nucleotide sequence ID" value="XM_014711126.1"/>
</dbReference>
<dbReference type="AlphaFoldDB" id="G7EAT7"/>
<comment type="caution">
    <text evidence="2">The sequence shown here is derived from an EMBL/GenBank/DDBJ whole genome shotgun (WGS) entry which is preliminary data.</text>
</comment>
<keyword evidence="1" id="KW-0732">Signal</keyword>
<gene>
    <name evidence="2" type="primary">Mo06650</name>
    <name evidence="2" type="ORF">E5Q_06650</name>
</gene>
<keyword evidence="3" id="KW-1185">Reference proteome</keyword>
<proteinExistence type="predicted"/>
<dbReference type="HOGENOM" id="CLU_1627500_0_0_1"/>